<dbReference type="EMBL" id="BGZK01001147">
    <property type="protein sequence ID" value="GBP72494.1"/>
    <property type="molecule type" value="Genomic_DNA"/>
</dbReference>
<sequence length="173" mass="19651">MSHRTRERPAECLASLSHSTMIGLPRARSTRELVHSLQMYCKLFTPAVPKLRRTAVTECEHGVMVIVLKSFKWQIAVKSAQLPWTTDYGRFKLRASVVYAVALRRDATTLRAKKLQLRLYQLPTTLKRFGRTSNRLKSVTGFGMKISAKIRIKSGIGVESVTITRNLLRPRPS</sequence>
<reference evidence="1 2" key="1">
    <citation type="journal article" date="2019" name="Commun. Biol.">
        <title>The bagworm genome reveals a unique fibroin gene that provides high tensile strength.</title>
        <authorList>
            <person name="Kono N."/>
            <person name="Nakamura H."/>
            <person name="Ohtoshi R."/>
            <person name="Tomita M."/>
            <person name="Numata K."/>
            <person name="Arakawa K."/>
        </authorList>
    </citation>
    <scope>NUCLEOTIDE SEQUENCE [LARGE SCALE GENOMIC DNA]</scope>
</reference>
<comment type="caution">
    <text evidence="1">The sequence shown here is derived from an EMBL/GenBank/DDBJ whole genome shotgun (WGS) entry which is preliminary data.</text>
</comment>
<evidence type="ECO:0000313" key="1">
    <source>
        <dbReference type="EMBL" id="GBP72494.1"/>
    </source>
</evidence>
<keyword evidence="2" id="KW-1185">Reference proteome</keyword>
<accession>A0A4C1YBZ3</accession>
<evidence type="ECO:0000313" key="2">
    <source>
        <dbReference type="Proteomes" id="UP000299102"/>
    </source>
</evidence>
<dbReference type="AlphaFoldDB" id="A0A4C1YBZ3"/>
<dbReference type="Proteomes" id="UP000299102">
    <property type="component" value="Unassembled WGS sequence"/>
</dbReference>
<gene>
    <name evidence="1" type="ORF">EVAR_59308_1</name>
</gene>
<organism evidence="1 2">
    <name type="scientific">Eumeta variegata</name>
    <name type="common">Bagworm moth</name>
    <name type="synonym">Eumeta japonica</name>
    <dbReference type="NCBI Taxonomy" id="151549"/>
    <lineage>
        <taxon>Eukaryota</taxon>
        <taxon>Metazoa</taxon>
        <taxon>Ecdysozoa</taxon>
        <taxon>Arthropoda</taxon>
        <taxon>Hexapoda</taxon>
        <taxon>Insecta</taxon>
        <taxon>Pterygota</taxon>
        <taxon>Neoptera</taxon>
        <taxon>Endopterygota</taxon>
        <taxon>Lepidoptera</taxon>
        <taxon>Glossata</taxon>
        <taxon>Ditrysia</taxon>
        <taxon>Tineoidea</taxon>
        <taxon>Psychidae</taxon>
        <taxon>Oiketicinae</taxon>
        <taxon>Eumeta</taxon>
    </lineage>
</organism>
<proteinExistence type="predicted"/>
<name>A0A4C1YBZ3_EUMVA</name>
<protein>
    <submittedName>
        <fullName evidence="1">Uncharacterized protein</fullName>
    </submittedName>
</protein>